<evidence type="ECO:0000256" key="1">
    <source>
        <dbReference type="SAM" id="MobiDB-lite"/>
    </source>
</evidence>
<evidence type="ECO:0000313" key="3">
    <source>
        <dbReference type="Proteomes" id="UP000307440"/>
    </source>
</evidence>
<dbReference type="AlphaFoldDB" id="A0A5C3K8N7"/>
<keyword evidence="3" id="KW-1185">Reference proteome</keyword>
<dbReference type="EMBL" id="ML210832">
    <property type="protein sequence ID" value="TFK16416.1"/>
    <property type="molecule type" value="Genomic_DNA"/>
</dbReference>
<proteinExistence type="predicted"/>
<evidence type="ECO:0000313" key="2">
    <source>
        <dbReference type="EMBL" id="TFK16416.1"/>
    </source>
</evidence>
<sequence>MPIQRGTKRSRSPSPNALQLPYRNKRSQQDPLVHHGRHIGRSIYAFANINRLLTLGVAIDALGDVPSEEQERLEYRVYKAILKFLPPLDEALTNYSPEQITRIAALLQKGSDSARSDDTKGLKKGVIEFLNDDVPLDPYIHPSEKSSRGFAHPRLGQLLCPISKDWNNETHRNELIEGTQTPGPEDWPLFLFENQEFNREDVWAGFLKNEYLVQAYLWVFICPTAARKSKKSIKATKQGNAHIHGMTSVTIASIVYIATQVRFALTNAELFSGSDRVTNSQSFYQSLYQFLDNPDYHEEVDNLLKWWNCRIFPTFSTRYMVPPSGSMQALVQAQLKAKKERLERERAASQVLTDQLPA</sequence>
<organism evidence="2 3">
    <name type="scientific">Coprinopsis marcescibilis</name>
    <name type="common">Agaric fungus</name>
    <name type="synonym">Psathyrella marcescibilis</name>
    <dbReference type="NCBI Taxonomy" id="230819"/>
    <lineage>
        <taxon>Eukaryota</taxon>
        <taxon>Fungi</taxon>
        <taxon>Dikarya</taxon>
        <taxon>Basidiomycota</taxon>
        <taxon>Agaricomycotina</taxon>
        <taxon>Agaricomycetes</taxon>
        <taxon>Agaricomycetidae</taxon>
        <taxon>Agaricales</taxon>
        <taxon>Agaricineae</taxon>
        <taxon>Psathyrellaceae</taxon>
        <taxon>Coprinopsis</taxon>
    </lineage>
</organism>
<dbReference type="InterPro" id="IPR046521">
    <property type="entry name" value="DUF6698"/>
</dbReference>
<feature type="compositionally biased region" description="Basic residues" evidence="1">
    <location>
        <begin position="1"/>
        <end position="11"/>
    </location>
</feature>
<reference evidence="2 3" key="1">
    <citation type="journal article" date="2019" name="Nat. Ecol. Evol.">
        <title>Megaphylogeny resolves global patterns of mushroom evolution.</title>
        <authorList>
            <person name="Varga T."/>
            <person name="Krizsan K."/>
            <person name="Foldi C."/>
            <person name="Dima B."/>
            <person name="Sanchez-Garcia M."/>
            <person name="Sanchez-Ramirez S."/>
            <person name="Szollosi G.J."/>
            <person name="Szarkandi J.G."/>
            <person name="Papp V."/>
            <person name="Albert L."/>
            <person name="Andreopoulos W."/>
            <person name="Angelini C."/>
            <person name="Antonin V."/>
            <person name="Barry K.W."/>
            <person name="Bougher N.L."/>
            <person name="Buchanan P."/>
            <person name="Buyck B."/>
            <person name="Bense V."/>
            <person name="Catcheside P."/>
            <person name="Chovatia M."/>
            <person name="Cooper J."/>
            <person name="Damon W."/>
            <person name="Desjardin D."/>
            <person name="Finy P."/>
            <person name="Geml J."/>
            <person name="Haridas S."/>
            <person name="Hughes K."/>
            <person name="Justo A."/>
            <person name="Karasinski D."/>
            <person name="Kautmanova I."/>
            <person name="Kiss B."/>
            <person name="Kocsube S."/>
            <person name="Kotiranta H."/>
            <person name="LaButti K.M."/>
            <person name="Lechner B.E."/>
            <person name="Liimatainen K."/>
            <person name="Lipzen A."/>
            <person name="Lukacs Z."/>
            <person name="Mihaltcheva S."/>
            <person name="Morgado L.N."/>
            <person name="Niskanen T."/>
            <person name="Noordeloos M.E."/>
            <person name="Ohm R.A."/>
            <person name="Ortiz-Santana B."/>
            <person name="Ovrebo C."/>
            <person name="Racz N."/>
            <person name="Riley R."/>
            <person name="Savchenko A."/>
            <person name="Shiryaev A."/>
            <person name="Soop K."/>
            <person name="Spirin V."/>
            <person name="Szebenyi C."/>
            <person name="Tomsovsky M."/>
            <person name="Tulloss R.E."/>
            <person name="Uehling J."/>
            <person name="Grigoriev I.V."/>
            <person name="Vagvolgyi C."/>
            <person name="Papp T."/>
            <person name="Martin F.M."/>
            <person name="Miettinen O."/>
            <person name="Hibbett D.S."/>
            <person name="Nagy L.G."/>
        </authorList>
    </citation>
    <scope>NUCLEOTIDE SEQUENCE [LARGE SCALE GENOMIC DNA]</scope>
    <source>
        <strain evidence="2 3">CBS 121175</strain>
    </source>
</reference>
<dbReference type="OrthoDB" id="2662502at2759"/>
<dbReference type="Proteomes" id="UP000307440">
    <property type="component" value="Unassembled WGS sequence"/>
</dbReference>
<dbReference type="STRING" id="230819.A0A5C3K8N7"/>
<feature type="region of interest" description="Disordered" evidence="1">
    <location>
        <begin position="1"/>
        <end position="30"/>
    </location>
</feature>
<protein>
    <submittedName>
        <fullName evidence="2">Uncharacterized protein</fullName>
    </submittedName>
</protein>
<dbReference type="Pfam" id="PF20414">
    <property type="entry name" value="DUF6698"/>
    <property type="match status" value="1"/>
</dbReference>
<name>A0A5C3K8N7_COPMA</name>
<accession>A0A5C3K8N7</accession>
<gene>
    <name evidence="2" type="ORF">FA15DRAFT_711851</name>
</gene>